<sequence length="110" mass="12866">MPGELQKTQLVGTQLCPAHLLPYRCQGGEVLYKAQVRSLMEYCSHQAPRPPPPLHFTHVAPYRQEQVTVPFSRTEHHLRSFLPRYGRLWNQLVRQTDLHHRASLQDFKRG</sequence>
<dbReference type="Proteomes" id="UP000770661">
    <property type="component" value="Unassembled WGS sequence"/>
</dbReference>
<dbReference type="OrthoDB" id="7480422at2759"/>
<gene>
    <name evidence="1" type="ORF">GWK47_009688</name>
</gene>
<dbReference type="AlphaFoldDB" id="A0A8J5CPI1"/>
<comment type="caution">
    <text evidence="1">The sequence shown here is derived from an EMBL/GenBank/DDBJ whole genome shotgun (WGS) entry which is preliminary data.</text>
</comment>
<name>A0A8J5CPI1_CHIOP</name>
<evidence type="ECO:0000313" key="2">
    <source>
        <dbReference type="Proteomes" id="UP000770661"/>
    </source>
</evidence>
<accession>A0A8J5CPI1</accession>
<proteinExistence type="predicted"/>
<dbReference type="EMBL" id="JACEEZ010018871">
    <property type="protein sequence ID" value="KAG0716446.1"/>
    <property type="molecule type" value="Genomic_DNA"/>
</dbReference>
<protein>
    <submittedName>
        <fullName evidence="1">Uncharacterized protein</fullName>
    </submittedName>
</protein>
<reference evidence="1" key="1">
    <citation type="submission" date="2020-07" db="EMBL/GenBank/DDBJ databases">
        <title>The High-quality genome of the commercially important snow crab, Chionoecetes opilio.</title>
        <authorList>
            <person name="Jeong J.-H."/>
            <person name="Ryu S."/>
        </authorList>
    </citation>
    <scope>NUCLEOTIDE SEQUENCE</scope>
    <source>
        <strain evidence="1">MADBK_172401_WGS</strain>
        <tissue evidence="1">Digestive gland</tissue>
    </source>
</reference>
<keyword evidence="2" id="KW-1185">Reference proteome</keyword>
<organism evidence="1 2">
    <name type="scientific">Chionoecetes opilio</name>
    <name type="common">Atlantic snow crab</name>
    <name type="synonym">Cancer opilio</name>
    <dbReference type="NCBI Taxonomy" id="41210"/>
    <lineage>
        <taxon>Eukaryota</taxon>
        <taxon>Metazoa</taxon>
        <taxon>Ecdysozoa</taxon>
        <taxon>Arthropoda</taxon>
        <taxon>Crustacea</taxon>
        <taxon>Multicrustacea</taxon>
        <taxon>Malacostraca</taxon>
        <taxon>Eumalacostraca</taxon>
        <taxon>Eucarida</taxon>
        <taxon>Decapoda</taxon>
        <taxon>Pleocyemata</taxon>
        <taxon>Brachyura</taxon>
        <taxon>Eubrachyura</taxon>
        <taxon>Majoidea</taxon>
        <taxon>Majidae</taxon>
        <taxon>Chionoecetes</taxon>
    </lineage>
</organism>
<evidence type="ECO:0000313" key="1">
    <source>
        <dbReference type="EMBL" id="KAG0716446.1"/>
    </source>
</evidence>